<evidence type="ECO:0000313" key="3">
    <source>
        <dbReference type="Proteomes" id="UP000636004"/>
    </source>
</evidence>
<dbReference type="InterPro" id="IPR032466">
    <property type="entry name" value="Metal_Hydrolase"/>
</dbReference>
<dbReference type="Gene3D" id="3.20.20.140">
    <property type="entry name" value="Metal-dependent hydrolases"/>
    <property type="match status" value="1"/>
</dbReference>
<evidence type="ECO:0000259" key="1">
    <source>
        <dbReference type="Pfam" id="PF07969"/>
    </source>
</evidence>
<dbReference type="InterPro" id="IPR013108">
    <property type="entry name" value="Amidohydro_3"/>
</dbReference>
<gene>
    <name evidence="2" type="ORF">GCM10007028_06450</name>
</gene>
<dbReference type="PANTHER" id="PTHR22642:SF20">
    <property type="entry name" value="AMIDOHYDROLASE 3 DOMAIN-CONTAINING PROTEIN"/>
    <property type="match status" value="1"/>
</dbReference>
<dbReference type="GO" id="GO:0016810">
    <property type="term" value="F:hydrolase activity, acting on carbon-nitrogen (but not peptide) bonds"/>
    <property type="evidence" value="ECO:0007669"/>
    <property type="project" value="InterPro"/>
</dbReference>
<sequence>MKKLQLTLSVLFITILVGCKSEAKKEAADMVFTNGKVYTVTDAQPWAEAVAIKGDKIVFVGSTIDAEAYIGDNTETTDLAGKMMLPGFVSGHDHLVASNWTKAGVNLFPAKNKEEYLALIKAYADANPDEEFIYGYGWNYTSYGSERPTAAELDAVVPNQKAILFDFTIHDAWLNSKMLEAGNITKETEDKQPGFSYWVRDDAGNPTGNSVELSWMDAYISAGAWDKDVLLVNSQKELYDNAASQGWTSVLNIGLVTPNISTFEQYIEDNDYAMKLLKDLNDKGELKLRTFAHYLFKNGNIPVEDIIAEAKKFQATYNSDMIRMQGIKIHPEANWGTHTSLMLEPYTDRPDYAGIDGVSPEIVQDMIVKANEQGLDVSIHADGSATIRTTIDAIEFSKKAGHADARNSLQHFAVVHPDDMKRAGELDIPVNLTPIWRTDWGNTYALAQDKLGQERTENYYQQIKTAFDIGLKVSISADVPSTPSNEAGALFLIESAMTRMNPNDPDSKPFPPASQAITLEQGIKGVTVFPAWQVRMEDKIGTIEVGKYADLVILEKNLFDVQSNEIAKVKVVSTMMNGKYTHKSN</sequence>
<dbReference type="Proteomes" id="UP000636004">
    <property type="component" value="Unassembled WGS sequence"/>
</dbReference>
<feature type="domain" description="Amidohydrolase 3" evidence="1">
    <location>
        <begin position="75"/>
        <end position="580"/>
    </location>
</feature>
<comment type="caution">
    <text evidence="2">The sequence shown here is derived from an EMBL/GenBank/DDBJ whole genome shotgun (WGS) entry which is preliminary data.</text>
</comment>
<dbReference type="SUPFAM" id="SSF51338">
    <property type="entry name" value="Composite domain of metallo-dependent hydrolases"/>
    <property type="match status" value="1"/>
</dbReference>
<dbReference type="InterPro" id="IPR011059">
    <property type="entry name" value="Metal-dep_hydrolase_composite"/>
</dbReference>
<dbReference type="Gene3D" id="2.30.40.10">
    <property type="entry name" value="Urease, subunit C, domain 1"/>
    <property type="match status" value="1"/>
</dbReference>
<dbReference type="InterPro" id="IPR033932">
    <property type="entry name" value="YtcJ-like"/>
</dbReference>
<dbReference type="Pfam" id="PF07969">
    <property type="entry name" value="Amidohydro_3"/>
    <property type="match status" value="1"/>
</dbReference>
<dbReference type="SUPFAM" id="SSF51556">
    <property type="entry name" value="Metallo-dependent hydrolases"/>
    <property type="match status" value="1"/>
</dbReference>
<dbReference type="PROSITE" id="PS51257">
    <property type="entry name" value="PROKAR_LIPOPROTEIN"/>
    <property type="match status" value="1"/>
</dbReference>
<organism evidence="2 3">
    <name type="scientific">Algibacter mikhailovii</name>
    <dbReference type="NCBI Taxonomy" id="425498"/>
    <lineage>
        <taxon>Bacteria</taxon>
        <taxon>Pseudomonadati</taxon>
        <taxon>Bacteroidota</taxon>
        <taxon>Flavobacteriia</taxon>
        <taxon>Flavobacteriales</taxon>
        <taxon>Flavobacteriaceae</taxon>
        <taxon>Algibacter</taxon>
    </lineage>
</organism>
<dbReference type="PANTHER" id="PTHR22642">
    <property type="entry name" value="IMIDAZOLONEPROPIONASE"/>
    <property type="match status" value="1"/>
</dbReference>
<protein>
    <submittedName>
        <fullName evidence="2">Amidohydrolase</fullName>
    </submittedName>
</protein>
<evidence type="ECO:0000313" key="2">
    <source>
        <dbReference type="EMBL" id="GGZ71798.1"/>
    </source>
</evidence>
<reference evidence="2" key="1">
    <citation type="journal article" date="2014" name="Int. J. Syst. Evol. Microbiol.">
        <title>Complete genome sequence of Corynebacterium casei LMG S-19264T (=DSM 44701T), isolated from a smear-ripened cheese.</title>
        <authorList>
            <consortium name="US DOE Joint Genome Institute (JGI-PGF)"/>
            <person name="Walter F."/>
            <person name="Albersmeier A."/>
            <person name="Kalinowski J."/>
            <person name="Ruckert C."/>
        </authorList>
    </citation>
    <scope>NUCLEOTIDE SEQUENCE</scope>
    <source>
        <strain evidence="2">KCTC 12710</strain>
    </source>
</reference>
<name>A0A918QWK8_9FLAO</name>
<reference evidence="2" key="2">
    <citation type="submission" date="2020-09" db="EMBL/GenBank/DDBJ databases">
        <authorList>
            <person name="Sun Q."/>
            <person name="Kim S."/>
        </authorList>
    </citation>
    <scope>NUCLEOTIDE SEQUENCE</scope>
    <source>
        <strain evidence="2">KCTC 12710</strain>
    </source>
</reference>
<dbReference type="Gene3D" id="3.10.310.70">
    <property type="match status" value="1"/>
</dbReference>
<dbReference type="RefSeq" id="WP_189359314.1">
    <property type="nucleotide sequence ID" value="NZ_BMWZ01000001.1"/>
</dbReference>
<keyword evidence="3" id="KW-1185">Reference proteome</keyword>
<proteinExistence type="predicted"/>
<dbReference type="EMBL" id="BMWZ01000001">
    <property type="protein sequence ID" value="GGZ71798.1"/>
    <property type="molecule type" value="Genomic_DNA"/>
</dbReference>
<dbReference type="CDD" id="cd01300">
    <property type="entry name" value="YtcJ_like"/>
    <property type="match status" value="1"/>
</dbReference>
<dbReference type="AlphaFoldDB" id="A0A918QWK8"/>
<accession>A0A918QWK8</accession>